<dbReference type="AlphaFoldDB" id="A0A511W5R2"/>
<name>A0A511W5R2_9BACI</name>
<dbReference type="FunFam" id="3.40.50.300:FF:001255">
    <property type="entry name" value="DNA polymerase III subunit delta"/>
    <property type="match status" value="1"/>
</dbReference>
<dbReference type="InterPro" id="IPR004622">
    <property type="entry name" value="DNA_pol_HolB"/>
</dbReference>
<evidence type="ECO:0000313" key="2">
    <source>
        <dbReference type="Proteomes" id="UP000321440"/>
    </source>
</evidence>
<sequence>MTTTWSTMREVQPVATRMLQNSIVKDRIAHAYLFHGPKGTGKQKASLLFAMRYFCEQADKSYSEPCYECSSCKRIQTGNHPDVHFIEPDGQSIKKDQIEYLQKEFTYTGLESNQKVYVLHQAEKMTTNAANRLLKFLEEPSRQTVAILLTENTGSVLNTILSRCQRIQFHPLKSEDMYEQFIGEGIPESTAKICAALNIGLDEAKELSQDSWFAEARRIVIQLIDKVMNPKEEGYLFLHQVWLNHFQERHQQELGIDLLLLWYQDLISSHLNREDMVVLTDQLDRLQQYQYTISLSDAKTCVYELLQTKRKLAYNVHNTLAMEHLVLQLQR</sequence>
<dbReference type="Pfam" id="PF13177">
    <property type="entry name" value="DNA_pol3_delta2"/>
    <property type="match status" value="1"/>
</dbReference>
<organism evidence="1 2">
    <name type="scientific">Alkalibacillus haloalkaliphilus</name>
    <dbReference type="NCBI Taxonomy" id="94136"/>
    <lineage>
        <taxon>Bacteria</taxon>
        <taxon>Bacillati</taxon>
        <taxon>Bacillota</taxon>
        <taxon>Bacilli</taxon>
        <taxon>Bacillales</taxon>
        <taxon>Bacillaceae</taxon>
        <taxon>Alkalibacillus</taxon>
    </lineage>
</organism>
<gene>
    <name evidence="1" type="primary">holB</name>
    <name evidence="1" type="ORF">AHA02nite_04880</name>
</gene>
<dbReference type="PANTHER" id="PTHR11669:SF8">
    <property type="entry name" value="DNA POLYMERASE III SUBUNIT DELTA"/>
    <property type="match status" value="1"/>
</dbReference>
<dbReference type="GO" id="GO:0008408">
    <property type="term" value="F:3'-5' exonuclease activity"/>
    <property type="evidence" value="ECO:0007669"/>
    <property type="project" value="InterPro"/>
</dbReference>
<dbReference type="InterPro" id="IPR050238">
    <property type="entry name" value="DNA_Rep/Repair_Clamp_Loader"/>
</dbReference>
<dbReference type="SUPFAM" id="SSF52540">
    <property type="entry name" value="P-loop containing nucleoside triphosphate hydrolases"/>
    <property type="match status" value="1"/>
</dbReference>
<dbReference type="OrthoDB" id="9810148at2"/>
<accession>A0A511W5R2</accession>
<protein>
    <submittedName>
        <fullName evidence="1">DNA polymerase III subunit delta</fullName>
    </submittedName>
</protein>
<dbReference type="GO" id="GO:0003887">
    <property type="term" value="F:DNA-directed DNA polymerase activity"/>
    <property type="evidence" value="ECO:0007669"/>
    <property type="project" value="InterPro"/>
</dbReference>
<dbReference type="NCBIfam" id="NF005972">
    <property type="entry name" value="PRK08058.1"/>
    <property type="match status" value="1"/>
</dbReference>
<comment type="caution">
    <text evidence="1">The sequence shown here is derived from an EMBL/GenBank/DDBJ whole genome shotgun (WGS) entry which is preliminary data.</text>
</comment>
<evidence type="ECO:0000313" key="1">
    <source>
        <dbReference type="EMBL" id="GEN44712.1"/>
    </source>
</evidence>
<dbReference type="Gene3D" id="3.40.50.300">
    <property type="entry name" value="P-loop containing nucleotide triphosphate hydrolases"/>
    <property type="match status" value="1"/>
</dbReference>
<dbReference type="InterPro" id="IPR027417">
    <property type="entry name" value="P-loop_NTPase"/>
</dbReference>
<dbReference type="PANTHER" id="PTHR11669">
    <property type="entry name" value="REPLICATION FACTOR C / DNA POLYMERASE III GAMMA-TAU SUBUNIT"/>
    <property type="match status" value="1"/>
</dbReference>
<proteinExistence type="predicted"/>
<dbReference type="GO" id="GO:0006261">
    <property type="term" value="P:DNA-templated DNA replication"/>
    <property type="evidence" value="ECO:0007669"/>
    <property type="project" value="TreeGrafter"/>
</dbReference>
<dbReference type="EMBL" id="BJYA01000001">
    <property type="protein sequence ID" value="GEN44712.1"/>
    <property type="molecule type" value="Genomic_DNA"/>
</dbReference>
<keyword evidence="2" id="KW-1185">Reference proteome</keyword>
<dbReference type="RefSeq" id="WP_146813999.1">
    <property type="nucleotide sequence ID" value="NZ_BJYA01000001.1"/>
</dbReference>
<dbReference type="NCBIfam" id="TIGR00678">
    <property type="entry name" value="holB"/>
    <property type="match status" value="1"/>
</dbReference>
<dbReference type="Proteomes" id="UP000321440">
    <property type="component" value="Unassembled WGS sequence"/>
</dbReference>
<reference evidence="1 2" key="1">
    <citation type="submission" date="2019-07" db="EMBL/GenBank/DDBJ databases">
        <title>Whole genome shotgun sequence of Alkalibacillus haloalkaliphilus NBRC 103110.</title>
        <authorList>
            <person name="Hosoyama A."/>
            <person name="Uohara A."/>
            <person name="Ohji S."/>
            <person name="Ichikawa N."/>
        </authorList>
    </citation>
    <scope>NUCLEOTIDE SEQUENCE [LARGE SCALE GENOMIC DNA]</scope>
    <source>
        <strain evidence="1 2">NBRC 103110</strain>
    </source>
</reference>